<gene>
    <name evidence="9" type="ORF">SEUCBS140593_007361</name>
</gene>
<evidence type="ECO:0000313" key="10">
    <source>
        <dbReference type="Proteomes" id="UP001642482"/>
    </source>
</evidence>
<dbReference type="InterPro" id="IPR001138">
    <property type="entry name" value="Zn2Cys6_DnaBD"/>
</dbReference>
<feature type="compositionally biased region" description="Low complexity" evidence="7">
    <location>
        <begin position="295"/>
        <end position="376"/>
    </location>
</feature>
<evidence type="ECO:0000256" key="4">
    <source>
        <dbReference type="ARBA" id="ARBA00023125"/>
    </source>
</evidence>
<evidence type="ECO:0000256" key="2">
    <source>
        <dbReference type="ARBA" id="ARBA00022833"/>
    </source>
</evidence>
<dbReference type="CDD" id="cd00067">
    <property type="entry name" value="GAL4"/>
    <property type="match status" value="1"/>
</dbReference>
<evidence type="ECO:0000256" key="1">
    <source>
        <dbReference type="ARBA" id="ARBA00022723"/>
    </source>
</evidence>
<dbReference type="Gene3D" id="4.10.240.10">
    <property type="entry name" value="Zn(2)-C6 fungal-type DNA-binding domain"/>
    <property type="match status" value="1"/>
</dbReference>
<feature type="region of interest" description="Disordered" evidence="7">
    <location>
        <begin position="237"/>
        <end position="279"/>
    </location>
</feature>
<keyword evidence="10" id="KW-1185">Reference proteome</keyword>
<feature type="compositionally biased region" description="Pro residues" evidence="7">
    <location>
        <begin position="102"/>
        <end position="112"/>
    </location>
</feature>
<feature type="compositionally biased region" description="Low complexity" evidence="7">
    <location>
        <begin position="134"/>
        <end position="146"/>
    </location>
</feature>
<feature type="compositionally biased region" description="Basic and acidic residues" evidence="7">
    <location>
        <begin position="395"/>
        <end position="409"/>
    </location>
</feature>
<dbReference type="PRINTS" id="PR01217">
    <property type="entry name" value="PRICHEXTENSN"/>
</dbReference>
<keyword evidence="1" id="KW-0479">Metal-binding</keyword>
<dbReference type="InterPro" id="IPR036864">
    <property type="entry name" value="Zn2-C6_fun-type_DNA-bd_sf"/>
</dbReference>
<dbReference type="SUPFAM" id="SSF57701">
    <property type="entry name" value="Zn2/Cys6 DNA-binding domain"/>
    <property type="match status" value="1"/>
</dbReference>
<keyword evidence="6" id="KW-0539">Nucleus</keyword>
<proteinExistence type="predicted"/>
<keyword evidence="2" id="KW-0862">Zinc</keyword>
<feature type="domain" description="Zn(2)-C6 fungal-type" evidence="8">
    <location>
        <begin position="198"/>
        <end position="227"/>
    </location>
</feature>
<dbReference type="PANTHER" id="PTHR36206">
    <property type="entry name" value="ASPERCRYPTIN BIOSYNTHESIS CLUSTER-SPECIFIC TRANSCRIPTION REGULATOR ATNN-RELATED"/>
    <property type="match status" value="1"/>
</dbReference>
<reference evidence="9 10" key="1">
    <citation type="submission" date="2024-01" db="EMBL/GenBank/DDBJ databases">
        <authorList>
            <person name="Allen C."/>
            <person name="Tagirdzhanova G."/>
        </authorList>
    </citation>
    <scope>NUCLEOTIDE SEQUENCE [LARGE SCALE GENOMIC DNA]</scope>
</reference>
<keyword evidence="4" id="KW-0238">DNA-binding</keyword>
<feature type="compositionally biased region" description="Low complexity" evidence="7">
    <location>
        <begin position="248"/>
        <end position="261"/>
    </location>
</feature>
<keyword evidence="5" id="KW-0804">Transcription</keyword>
<dbReference type="EMBL" id="CAWUHD010000088">
    <property type="protein sequence ID" value="CAK7229778.1"/>
    <property type="molecule type" value="Genomic_DNA"/>
</dbReference>
<feature type="region of interest" description="Disordered" evidence="7">
    <location>
        <begin position="1"/>
        <end position="147"/>
    </location>
</feature>
<name>A0ABP0CCY7_9PEZI</name>
<feature type="compositionally biased region" description="Pro residues" evidence="7">
    <location>
        <begin position="47"/>
        <end position="56"/>
    </location>
</feature>
<keyword evidence="3" id="KW-0805">Transcription regulation</keyword>
<feature type="region of interest" description="Disordered" evidence="7">
    <location>
        <begin position="295"/>
        <end position="432"/>
    </location>
</feature>
<feature type="compositionally biased region" description="Low complexity" evidence="7">
    <location>
        <begin position="113"/>
        <end position="122"/>
    </location>
</feature>
<evidence type="ECO:0000313" key="9">
    <source>
        <dbReference type="EMBL" id="CAK7229778.1"/>
    </source>
</evidence>
<dbReference type="Proteomes" id="UP001642482">
    <property type="component" value="Unassembled WGS sequence"/>
</dbReference>
<comment type="caution">
    <text evidence="9">The sequence shown here is derived from an EMBL/GenBank/DDBJ whole genome shotgun (WGS) entry which is preliminary data.</text>
</comment>
<feature type="compositionally biased region" description="Low complexity" evidence="7">
    <location>
        <begin position="1"/>
        <end position="29"/>
    </location>
</feature>
<feature type="compositionally biased region" description="Low complexity" evidence="7">
    <location>
        <begin position="68"/>
        <end position="87"/>
    </location>
</feature>
<protein>
    <recommendedName>
        <fullName evidence="8">Zn(2)-C6 fungal-type domain-containing protein</fullName>
    </recommendedName>
</protein>
<dbReference type="InterPro" id="IPR052360">
    <property type="entry name" value="Transcr_Regulatory_Proteins"/>
</dbReference>
<evidence type="ECO:0000256" key="3">
    <source>
        <dbReference type="ARBA" id="ARBA00023015"/>
    </source>
</evidence>
<evidence type="ECO:0000256" key="5">
    <source>
        <dbReference type="ARBA" id="ARBA00023163"/>
    </source>
</evidence>
<evidence type="ECO:0000256" key="6">
    <source>
        <dbReference type="ARBA" id="ARBA00023242"/>
    </source>
</evidence>
<evidence type="ECO:0000259" key="8">
    <source>
        <dbReference type="Pfam" id="PF00172"/>
    </source>
</evidence>
<dbReference type="PANTHER" id="PTHR36206:SF13">
    <property type="entry name" value="TRANSCRIPTIONAL REGULATORY PROTEIN MOC3"/>
    <property type="match status" value="1"/>
</dbReference>
<organism evidence="9 10">
    <name type="scientific">Sporothrix eucalyptigena</name>
    <dbReference type="NCBI Taxonomy" id="1812306"/>
    <lineage>
        <taxon>Eukaryota</taxon>
        <taxon>Fungi</taxon>
        <taxon>Dikarya</taxon>
        <taxon>Ascomycota</taxon>
        <taxon>Pezizomycotina</taxon>
        <taxon>Sordariomycetes</taxon>
        <taxon>Sordariomycetidae</taxon>
        <taxon>Ophiostomatales</taxon>
        <taxon>Ophiostomataceae</taxon>
        <taxon>Sporothrix</taxon>
    </lineage>
</organism>
<sequence length="432" mass="45333">MSSHPSHHSGPPRLSDSGSMGYPGPSSYQHPPPPPPSQHHQHQHQQPQPPPPPPPQSTSLNSPAPTNHHYSSYPSQSSQSIGSHHGPGNPGMGVSDLYRPPSIGPPPPPPPSSNNTIPSLPSMRTIDALPPPSSSNMHSSPYAGAPPTLPPGPLPYFSMPPPYGIQPQGLPSFSSYGHHHHGHMNDLRMPPYSMGGLRHKKCDETHPTCNNCKKSKRDCAGYDPIFKQQPNNPAFLQATAHVPPHNGSATAASTTTTTTSTGRPNSPPPAPYSASTTASSTLASTASPLANIKSPSILSGPSSHSSAPSSSGSAASNYYSATGPSSSSSNSSYQSNTNGNAMSNGNSSVHHHNSNGYSSHTSTSSSFNPSTYSSRSIVSPHEYSGSSYDAVGSSFKDEPRRDYWADRAPPRPAYASSTFDPRDLGRYGQGLL</sequence>
<dbReference type="Pfam" id="PF00172">
    <property type="entry name" value="Zn_clus"/>
    <property type="match status" value="1"/>
</dbReference>
<evidence type="ECO:0000256" key="7">
    <source>
        <dbReference type="SAM" id="MobiDB-lite"/>
    </source>
</evidence>
<accession>A0ABP0CCY7</accession>